<evidence type="ECO:0000256" key="1">
    <source>
        <dbReference type="SAM" id="MobiDB-lite"/>
    </source>
</evidence>
<dbReference type="Proteomes" id="UP000887226">
    <property type="component" value="Unassembled WGS sequence"/>
</dbReference>
<feature type="region of interest" description="Disordered" evidence="1">
    <location>
        <begin position="339"/>
        <end position="369"/>
    </location>
</feature>
<gene>
    <name evidence="3" type="ORF">BJ878DRAFT_546780</name>
</gene>
<reference evidence="3" key="1">
    <citation type="journal article" date="2021" name="IMA Fungus">
        <title>Genomic characterization of three marine fungi, including Emericellopsis atlantica sp. nov. with signatures of a generalist lifestyle and marine biomass degradation.</title>
        <authorList>
            <person name="Hagestad O.C."/>
            <person name="Hou L."/>
            <person name="Andersen J.H."/>
            <person name="Hansen E.H."/>
            <person name="Altermark B."/>
            <person name="Li C."/>
            <person name="Kuhnert E."/>
            <person name="Cox R.J."/>
            <person name="Crous P.W."/>
            <person name="Spatafora J.W."/>
            <person name="Lail K."/>
            <person name="Amirebrahimi M."/>
            <person name="Lipzen A."/>
            <person name="Pangilinan J."/>
            <person name="Andreopoulos W."/>
            <person name="Hayes R.D."/>
            <person name="Ng V."/>
            <person name="Grigoriev I.V."/>
            <person name="Jackson S.A."/>
            <person name="Sutton T.D.S."/>
            <person name="Dobson A.D.W."/>
            <person name="Rama T."/>
        </authorList>
    </citation>
    <scope>NUCLEOTIDE SEQUENCE</scope>
    <source>
        <strain evidence="3">TRa3180A</strain>
    </source>
</reference>
<feature type="signal peptide" evidence="2">
    <location>
        <begin position="1"/>
        <end position="16"/>
    </location>
</feature>
<dbReference type="EMBL" id="MU254692">
    <property type="protein sequence ID" value="KAG9239948.1"/>
    <property type="molecule type" value="Genomic_DNA"/>
</dbReference>
<feature type="chain" id="PRO_5040218557" evidence="2">
    <location>
        <begin position="17"/>
        <end position="369"/>
    </location>
</feature>
<evidence type="ECO:0000313" key="4">
    <source>
        <dbReference type="Proteomes" id="UP000887226"/>
    </source>
</evidence>
<evidence type="ECO:0000256" key="2">
    <source>
        <dbReference type="SAM" id="SignalP"/>
    </source>
</evidence>
<dbReference type="AlphaFoldDB" id="A0A9P7YTZ0"/>
<keyword evidence="2" id="KW-0732">Signal</keyword>
<sequence>MRLTLYFLLFLRATSAGRSWYPHQTTSFSSLSSPAATPEVKPLDVINDTGARNLQVRGDNVQKRLPTGACLQSLPLPCLQISSAADSEVLNLQTSCQTALGNAGVSLLDYSVCFLTSTTTYVLGQGNNIVQCLSDGVLCRNCLAKLPQACLSLQDATFVTITAQRLLCRIALTLGGAVIGLTSTTNCLAGSNGPGILTCLRGTVLCPSCVSTLPPACTALRTTPQSGLLLQEAACIVALTLTLDVVDTASITLCLVTTDVDILTGFGTNVYNCLAAAIGCPGSFTTVTSTTYIASGSSAYTSTIPQSGTVPAQVIIGDPSATITVTTLIPSDATAYTSTIPQSGTVDDDDDDDYFRPVRPPEGYKDVLS</sequence>
<protein>
    <submittedName>
        <fullName evidence="3">Uncharacterized protein</fullName>
    </submittedName>
</protein>
<dbReference type="OrthoDB" id="4405280at2759"/>
<evidence type="ECO:0000313" key="3">
    <source>
        <dbReference type="EMBL" id="KAG9239948.1"/>
    </source>
</evidence>
<proteinExistence type="predicted"/>
<comment type="caution">
    <text evidence="3">The sequence shown here is derived from an EMBL/GenBank/DDBJ whole genome shotgun (WGS) entry which is preliminary data.</text>
</comment>
<name>A0A9P7YTZ0_9HELO</name>
<accession>A0A9P7YTZ0</accession>
<organism evidence="3 4">
    <name type="scientific">Calycina marina</name>
    <dbReference type="NCBI Taxonomy" id="1763456"/>
    <lineage>
        <taxon>Eukaryota</taxon>
        <taxon>Fungi</taxon>
        <taxon>Dikarya</taxon>
        <taxon>Ascomycota</taxon>
        <taxon>Pezizomycotina</taxon>
        <taxon>Leotiomycetes</taxon>
        <taxon>Helotiales</taxon>
        <taxon>Pezizellaceae</taxon>
        <taxon>Calycina</taxon>
    </lineage>
</organism>
<keyword evidence="4" id="KW-1185">Reference proteome</keyword>